<dbReference type="Gene3D" id="2.60.40.3650">
    <property type="match status" value="1"/>
</dbReference>
<feature type="chain" id="PRO_5029810093" evidence="1">
    <location>
        <begin position="19"/>
        <end position="482"/>
    </location>
</feature>
<dbReference type="RefSeq" id="WP_157306372.1">
    <property type="nucleotide sequence ID" value="NZ_WRXN01000004.1"/>
</dbReference>
<keyword evidence="5" id="KW-1185">Reference proteome</keyword>
<evidence type="ECO:0000313" key="4">
    <source>
        <dbReference type="EMBL" id="MVT08955.1"/>
    </source>
</evidence>
<feature type="domain" description="Peptidase M61 N-terminal" evidence="3">
    <location>
        <begin position="21"/>
        <end position="177"/>
    </location>
</feature>
<dbReference type="Gene3D" id="1.10.390.10">
    <property type="entry name" value="Neutral Protease Domain 2"/>
    <property type="match status" value="1"/>
</dbReference>
<dbReference type="InterPro" id="IPR027268">
    <property type="entry name" value="Peptidase_M4/M1_CTD_sf"/>
</dbReference>
<keyword evidence="1" id="KW-0732">Signal</keyword>
<dbReference type="Pfam" id="PF17899">
    <property type="entry name" value="Peptidase_M61_N"/>
    <property type="match status" value="1"/>
</dbReference>
<name>A0A7K1U4N4_9BACT</name>
<gene>
    <name evidence="4" type="ORF">GO493_11845</name>
</gene>
<feature type="domain" description="Peptidase M61 catalytic" evidence="2">
    <location>
        <begin position="266"/>
        <end position="378"/>
    </location>
</feature>
<protein>
    <submittedName>
        <fullName evidence="4">M61 family peptidase</fullName>
    </submittedName>
</protein>
<dbReference type="InterPro" id="IPR007963">
    <property type="entry name" value="Peptidase_M61_catalytic"/>
</dbReference>
<dbReference type="SUPFAM" id="SSF55486">
    <property type="entry name" value="Metalloproteases ('zincins'), catalytic domain"/>
    <property type="match status" value="1"/>
</dbReference>
<evidence type="ECO:0000313" key="5">
    <source>
        <dbReference type="Proteomes" id="UP000461730"/>
    </source>
</evidence>
<reference evidence="4 5" key="1">
    <citation type="submission" date="2019-12" db="EMBL/GenBank/DDBJ databases">
        <title>Chitinophaga sp. strain ysch24 (GDMCC 1.1355), whole genome shotgun sequence.</title>
        <authorList>
            <person name="Zhang X."/>
        </authorList>
    </citation>
    <scope>NUCLEOTIDE SEQUENCE [LARGE SCALE GENOMIC DNA]</scope>
    <source>
        <strain evidence="5">ysch24</strain>
    </source>
</reference>
<comment type="caution">
    <text evidence="4">The sequence shown here is derived from an EMBL/GenBank/DDBJ whole genome shotgun (WGS) entry which is preliminary data.</text>
</comment>
<sequence length="482" mass="54147">MKRYCLLFLCGFIQAATAQVHYELAVEPAKKNIHVDLQVSGLKKDSLLLKMPTWTPGYYQFMNYAEKVSGFEVEGGGGWRHAQKNTWVVDCKGKSTVHISYDVKADRNFVAGNYVDSAHAFISPAGVCMYTEGKVTVHVKPFPGWNKIASGMDTLADGSFQAADFDQLYDSPILAGKLETLPSFSVRGVPHYFTGYNLDEFDKVKFTGDMKRIVESAVNIIGDIPYKHYTFLSIGPGMGGIEHLNSTAVSFSGEALEDPTGRLQMYSFLAHEYFHHYNVKRIRPVELGPFDYENGSRTEMLWMSEGFTVYYEYLIVRRAGLSTSEECLQQLKHNIVAHERRPGKAYQSLVQSSWNTWSDGPFGGGAKSISYYEKGPIIALLMDLQIRHNTNNKKSLDDVMQLLYKRYYQQAGRGFTGSEFRAVCEEVAGGSLEEIFSYVSTVKPIDYNKYLAYAGLVADKGFEIKRVSKPGKLETAICESIF</sequence>
<dbReference type="Pfam" id="PF05299">
    <property type="entry name" value="Peptidase_M61"/>
    <property type="match status" value="1"/>
</dbReference>
<proteinExistence type="predicted"/>
<dbReference type="EMBL" id="WRXN01000004">
    <property type="protein sequence ID" value="MVT08955.1"/>
    <property type="molecule type" value="Genomic_DNA"/>
</dbReference>
<evidence type="ECO:0000256" key="1">
    <source>
        <dbReference type="SAM" id="SignalP"/>
    </source>
</evidence>
<accession>A0A7K1U4N4</accession>
<dbReference type="InterPro" id="IPR040756">
    <property type="entry name" value="Peptidase_M61_N"/>
</dbReference>
<dbReference type="Proteomes" id="UP000461730">
    <property type="component" value="Unassembled WGS sequence"/>
</dbReference>
<dbReference type="AlphaFoldDB" id="A0A7K1U4N4"/>
<evidence type="ECO:0000259" key="3">
    <source>
        <dbReference type="Pfam" id="PF17899"/>
    </source>
</evidence>
<feature type="signal peptide" evidence="1">
    <location>
        <begin position="1"/>
        <end position="18"/>
    </location>
</feature>
<organism evidence="4 5">
    <name type="scientific">Chitinophaga tropicalis</name>
    <dbReference type="NCBI Taxonomy" id="2683588"/>
    <lineage>
        <taxon>Bacteria</taxon>
        <taxon>Pseudomonadati</taxon>
        <taxon>Bacteroidota</taxon>
        <taxon>Chitinophagia</taxon>
        <taxon>Chitinophagales</taxon>
        <taxon>Chitinophagaceae</taxon>
        <taxon>Chitinophaga</taxon>
    </lineage>
</organism>
<evidence type="ECO:0000259" key="2">
    <source>
        <dbReference type="Pfam" id="PF05299"/>
    </source>
</evidence>